<dbReference type="GeneID" id="87944949"/>
<name>A0AAX4IJK8_9PEZI</name>
<feature type="compositionally biased region" description="Polar residues" evidence="1">
    <location>
        <begin position="11"/>
        <end position="21"/>
    </location>
</feature>
<reference evidence="3" key="1">
    <citation type="journal article" date="2023" name="bioRxiv">
        <title>Complete genome of the Medicago anthracnose fungus, Colletotrichum destructivum, reveals a mini-chromosome-like region within a core chromosome.</title>
        <authorList>
            <person name="Lapalu N."/>
            <person name="Simon A."/>
            <person name="Lu A."/>
            <person name="Plaumann P.-L."/>
            <person name="Amselem J."/>
            <person name="Pigne S."/>
            <person name="Auger A."/>
            <person name="Koch C."/>
            <person name="Dallery J.-F."/>
            <person name="O'Connell R.J."/>
        </authorList>
    </citation>
    <scope>NUCLEOTIDE SEQUENCE [LARGE SCALE GENOMIC DNA]</scope>
    <source>
        <strain evidence="3">CBS 520.97</strain>
    </source>
</reference>
<protein>
    <submittedName>
        <fullName evidence="2">Uncharacterized protein</fullName>
    </submittedName>
</protein>
<proteinExistence type="predicted"/>
<evidence type="ECO:0000313" key="2">
    <source>
        <dbReference type="EMBL" id="WQF83432.1"/>
    </source>
</evidence>
<dbReference type="AlphaFoldDB" id="A0AAX4IJK8"/>
<feature type="region of interest" description="Disordered" evidence="1">
    <location>
        <begin position="106"/>
        <end position="134"/>
    </location>
</feature>
<dbReference type="KEGG" id="cdet:87944949"/>
<gene>
    <name evidence="2" type="ORF">CDEST_08446</name>
</gene>
<keyword evidence="3" id="KW-1185">Reference proteome</keyword>
<evidence type="ECO:0000256" key="1">
    <source>
        <dbReference type="SAM" id="MobiDB-lite"/>
    </source>
</evidence>
<accession>A0AAX4IJK8</accession>
<organism evidence="2 3">
    <name type="scientific">Colletotrichum destructivum</name>
    <dbReference type="NCBI Taxonomy" id="34406"/>
    <lineage>
        <taxon>Eukaryota</taxon>
        <taxon>Fungi</taxon>
        <taxon>Dikarya</taxon>
        <taxon>Ascomycota</taxon>
        <taxon>Pezizomycotina</taxon>
        <taxon>Sordariomycetes</taxon>
        <taxon>Hypocreomycetidae</taxon>
        <taxon>Glomerellales</taxon>
        <taxon>Glomerellaceae</taxon>
        <taxon>Colletotrichum</taxon>
        <taxon>Colletotrichum destructivum species complex</taxon>
    </lineage>
</organism>
<dbReference type="Proteomes" id="UP001322277">
    <property type="component" value="Chromosome 5"/>
</dbReference>
<feature type="region of interest" description="Disordered" evidence="1">
    <location>
        <begin position="1"/>
        <end position="31"/>
    </location>
</feature>
<sequence>MKDNLTRPTRHNLSSSPQSTYKAGAHAPENDLSDNLEIQVLRGRPRTEVLSHCELLGQTGKCDQIQGHSRPESCMAQAQETRKLSLWPSRRAVQQANDAPIRLHNVLCPDSRKSNPNSDSPPPPRVANDEMSGV</sequence>
<dbReference type="EMBL" id="CP137309">
    <property type="protein sequence ID" value="WQF83432.1"/>
    <property type="molecule type" value="Genomic_DNA"/>
</dbReference>
<dbReference type="RefSeq" id="XP_062780656.1">
    <property type="nucleotide sequence ID" value="XM_062924605.1"/>
</dbReference>
<evidence type="ECO:0000313" key="3">
    <source>
        <dbReference type="Proteomes" id="UP001322277"/>
    </source>
</evidence>